<dbReference type="Proteomes" id="UP000321899">
    <property type="component" value="Unassembled WGS sequence"/>
</dbReference>
<accession>A0A5S5MEZ4</accession>
<dbReference type="SUPFAM" id="SSF55729">
    <property type="entry name" value="Acyl-CoA N-acyltransferases (Nat)"/>
    <property type="match status" value="1"/>
</dbReference>
<dbReference type="InterPro" id="IPR016181">
    <property type="entry name" value="Acyl_CoA_acyltransferase"/>
</dbReference>
<dbReference type="InterPro" id="IPR000182">
    <property type="entry name" value="GNAT_dom"/>
</dbReference>
<evidence type="ECO:0000259" key="1">
    <source>
        <dbReference type="PROSITE" id="PS51186"/>
    </source>
</evidence>
<dbReference type="GO" id="GO:0016747">
    <property type="term" value="F:acyltransferase activity, transferring groups other than amino-acyl groups"/>
    <property type="evidence" value="ECO:0007669"/>
    <property type="project" value="InterPro"/>
</dbReference>
<reference evidence="2 3" key="1">
    <citation type="submission" date="2019-06" db="EMBL/GenBank/DDBJ databases">
        <title>Desulfobotulus mexicanus sp. nov., a novel sulfate-reducing bacterium isolated from the sediment of an alkaline crater lake in Mexico.</title>
        <authorList>
            <person name="Hirschler-Rea A."/>
        </authorList>
    </citation>
    <scope>NUCLEOTIDE SEQUENCE [LARGE SCALE GENOMIC DNA]</scope>
    <source>
        <strain evidence="2 3">PAR22N</strain>
    </source>
</reference>
<name>A0A5S5MEZ4_9BACT</name>
<dbReference type="AlphaFoldDB" id="A0A5S5MEZ4"/>
<dbReference type="CDD" id="cd04301">
    <property type="entry name" value="NAT_SF"/>
    <property type="match status" value="1"/>
</dbReference>
<proteinExistence type="predicted"/>
<evidence type="ECO:0000313" key="2">
    <source>
        <dbReference type="EMBL" id="TYT74303.1"/>
    </source>
</evidence>
<keyword evidence="3" id="KW-1185">Reference proteome</keyword>
<sequence>MDVVRVSDSNLNVYMNLCQSYEGEFSSITNKKPDKNGLFELDTRIEGNVVGYLLYDGEVPLGFAAVNVAAEGNAYEICEFYIVPVCRKQGMGREFVSRLFRMYRGRWEVKQISGAEHATAFWRKAIGGFTKGKFQEDFYNDAYWGRVIRQRFDSANLM</sequence>
<gene>
    <name evidence="2" type="ORF">FIM25_10725</name>
</gene>
<dbReference type="OrthoDB" id="8479334at2"/>
<dbReference type="PROSITE" id="PS51186">
    <property type="entry name" value="GNAT"/>
    <property type="match status" value="1"/>
</dbReference>
<keyword evidence="2" id="KW-0808">Transferase</keyword>
<organism evidence="2 3">
    <name type="scientific">Desulfobotulus mexicanus</name>
    <dbReference type="NCBI Taxonomy" id="2586642"/>
    <lineage>
        <taxon>Bacteria</taxon>
        <taxon>Pseudomonadati</taxon>
        <taxon>Thermodesulfobacteriota</taxon>
        <taxon>Desulfobacteria</taxon>
        <taxon>Desulfobacterales</taxon>
        <taxon>Desulfobacteraceae</taxon>
        <taxon>Desulfobotulus</taxon>
    </lineage>
</organism>
<dbReference type="Gene3D" id="3.40.630.30">
    <property type="match status" value="1"/>
</dbReference>
<dbReference type="EMBL" id="VDMB01000013">
    <property type="protein sequence ID" value="TYT74303.1"/>
    <property type="molecule type" value="Genomic_DNA"/>
</dbReference>
<feature type="domain" description="N-acetyltransferase" evidence="1">
    <location>
        <begin position="1"/>
        <end position="150"/>
    </location>
</feature>
<protein>
    <submittedName>
        <fullName evidence="2">GNAT family N-acetyltransferase</fullName>
    </submittedName>
</protein>
<dbReference type="Pfam" id="PF00583">
    <property type="entry name" value="Acetyltransf_1"/>
    <property type="match status" value="1"/>
</dbReference>
<comment type="caution">
    <text evidence="2">The sequence shown here is derived from an EMBL/GenBank/DDBJ whole genome shotgun (WGS) entry which is preliminary data.</text>
</comment>
<evidence type="ECO:0000313" key="3">
    <source>
        <dbReference type="Proteomes" id="UP000321899"/>
    </source>
</evidence>